<dbReference type="EMBL" id="QJKJ01006804">
    <property type="protein sequence ID" value="RDX85406.1"/>
    <property type="molecule type" value="Genomic_DNA"/>
</dbReference>
<feature type="non-terminal residue" evidence="1">
    <location>
        <position position="1"/>
    </location>
</feature>
<dbReference type="Gene3D" id="3.30.70.270">
    <property type="match status" value="1"/>
</dbReference>
<organism evidence="1 2">
    <name type="scientific">Mucuna pruriens</name>
    <name type="common">Velvet bean</name>
    <name type="synonym">Dolichos pruriens</name>
    <dbReference type="NCBI Taxonomy" id="157652"/>
    <lineage>
        <taxon>Eukaryota</taxon>
        <taxon>Viridiplantae</taxon>
        <taxon>Streptophyta</taxon>
        <taxon>Embryophyta</taxon>
        <taxon>Tracheophyta</taxon>
        <taxon>Spermatophyta</taxon>
        <taxon>Magnoliopsida</taxon>
        <taxon>eudicotyledons</taxon>
        <taxon>Gunneridae</taxon>
        <taxon>Pentapetalae</taxon>
        <taxon>rosids</taxon>
        <taxon>fabids</taxon>
        <taxon>Fabales</taxon>
        <taxon>Fabaceae</taxon>
        <taxon>Papilionoideae</taxon>
        <taxon>50 kb inversion clade</taxon>
        <taxon>NPAAA clade</taxon>
        <taxon>indigoferoid/millettioid clade</taxon>
        <taxon>Phaseoleae</taxon>
        <taxon>Mucuna</taxon>
    </lineage>
</organism>
<evidence type="ECO:0008006" key="3">
    <source>
        <dbReference type="Google" id="ProtNLM"/>
    </source>
</evidence>
<dbReference type="PANTHER" id="PTHR24559">
    <property type="entry name" value="TRANSPOSON TY3-I GAG-POL POLYPROTEIN"/>
    <property type="match status" value="1"/>
</dbReference>
<gene>
    <name evidence="1" type="ORF">CR513_33409</name>
</gene>
<reference evidence="1" key="1">
    <citation type="submission" date="2018-05" db="EMBL/GenBank/DDBJ databases">
        <title>Draft genome of Mucuna pruriens seed.</title>
        <authorList>
            <person name="Nnadi N.E."/>
            <person name="Vos R."/>
            <person name="Hasami M.H."/>
            <person name="Devisetty U.K."/>
            <person name="Aguiy J.C."/>
        </authorList>
    </citation>
    <scope>NUCLEOTIDE SEQUENCE [LARGE SCALE GENOMIC DNA]</scope>
    <source>
        <strain evidence="1">JCA_2017</strain>
    </source>
</reference>
<evidence type="ECO:0000313" key="1">
    <source>
        <dbReference type="EMBL" id="RDX85406.1"/>
    </source>
</evidence>
<dbReference type="InterPro" id="IPR043502">
    <property type="entry name" value="DNA/RNA_pol_sf"/>
</dbReference>
<dbReference type="SUPFAM" id="SSF56672">
    <property type="entry name" value="DNA/RNA polymerases"/>
    <property type="match status" value="1"/>
</dbReference>
<sequence length="72" mass="8350">MDLNKVCPKDSYSLLNINQLVDGSLGCNLLSFMDAYFDYNHIRMHPQDEAKTRSSQTREHYVTRYHILAVDG</sequence>
<dbReference type="AlphaFoldDB" id="A0A371G496"/>
<comment type="caution">
    <text evidence="1">The sequence shown here is derived from an EMBL/GenBank/DDBJ whole genome shotgun (WGS) entry which is preliminary data.</text>
</comment>
<name>A0A371G496_MUCPR</name>
<proteinExistence type="predicted"/>
<protein>
    <recommendedName>
        <fullName evidence="3">Reverse transcriptase domain-containing protein</fullName>
    </recommendedName>
</protein>
<dbReference type="OrthoDB" id="6379141at2759"/>
<dbReference type="PANTHER" id="PTHR24559:SF444">
    <property type="entry name" value="REVERSE TRANSCRIPTASE DOMAIN-CONTAINING PROTEIN"/>
    <property type="match status" value="1"/>
</dbReference>
<accession>A0A371G496</accession>
<keyword evidence="2" id="KW-1185">Reference proteome</keyword>
<evidence type="ECO:0000313" key="2">
    <source>
        <dbReference type="Proteomes" id="UP000257109"/>
    </source>
</evidence>
<dbReference type="Proteomes" id="UP000257109">
    <property type="component" value="Unassembled WGS sequence"/>
</dbReference>
<dbReference type="InterPro" id="IPR043128">
    <property type="entry name" value="Rev_trsase/Diguanyl_cyclase"/>
</dbReference>
<dbReference type="InterPro" id="IPR053134">
    <property type="entry name" value="RNA-dir_DNA_polymerase"/>
</dbReference>